<proteinExistence type="predicted"/>
<name>A0ABT0BF69_9SPHN</name>
<dbReference type="EMBL" id="JALHLF010000045">
    <property type="protein sequence ID" value="MCJ2183419.1"/>
    <property type="molecule type" value="Genomic_DNA"/>
</dbReference>
<feature type="signal peptide" evidence="2">
    <location>
        <begin position="1"/>
        <end position="28"/>
    </location>
</feature>
<keyword evidence="1" id="KW-0812">Transmembrane</keyword>
<evidence type="ECO:0000313" key="3">
    <source>
        <dbReference type="EMBL" id="MCJ2183419.1"/>
    </source>
</evidence>
<reference evidence="3" key="1">
    <citation type="submission" date="2022-03" db="EMBL/GenBank/DDBJ databases">
        <title>Identification of a novel bacterium isolated from mangrove sediments.</title>
        <authorList>
            <person name="Pan X."/>
        </authorList>
    </citation>
    <scope>NUCLEOTIDE SEQUENCE</scope>
    <source>
        <strain evidence="3">B1949</strain>
    </source>
</reference>
<evidence type="ECO:0000313" key="4">
    <source>
        <dbReference type="Proteomes" id="UP001162881"/>
    </source>
</evidence>
<evidence type="ECO:0000256" key="1">
    <source>
        <dbReference type="SAM" id="Phobius"/>
    </source>
</evidence>
<keyword evidence="1" id="KW-0472">Membrane</keyword>
<keyword evidence="2" id="KW-0732">Signal</keyword>
<gene>
    <name evidence="3" type="ORF">MTR62_12070</name>
</gene>
<evidence type="ECO:0000256" key="2">
    <source>
        <dbReference type="SAM" id="SignalP"/>
    </source>
</evidence>
<keyword evidence="4" id="KW-1185">Reference proteome</keyword>
<feature type="chain" id="PRO_5045641152" description="17 kDa surface antigen" evidence="2">
    <location>
        <begin position="29"/>
        <end position="175"/>
    </location>
</feature>
<keyword evidence="1" id="KW-1133">Transmembrane helix</keyword>
<comment type="caution">
    <text evidence="3">The sequence shown here is derived from an EMBL/GenBank/DDBJ whole genome shotgun (WGS) entry which is preliminary data.</text>
</comment>
<dbReference type="Proteomes" id="UP001162881">
    <property type="component" value="Unassembled WGS sequence"/>
</dbReference>
<sequence length="175" mass="18423">MNTTLGKSLVGTVAAGAMVASVPGAALARDNGGGVDAATVIAGALVVGGIAALAASSNNDRNASYSRDDRYHDGRDGRGYYGRDRRYRAVSAREAVDQCVAAATRSARRHAYAGGRARVTRISDVDRKDYGFKVEGRIAVEQRARWGRDDTGRFTCRVNRAGGIRNLGFSGIAGL</sequence>
<organism evidence="3 4">
    <name type="scientific">Novosphingobium organovorum</name>
    <dbReference type="NCBI Taxonomy" id="2930092"/>
    <lineage>
        <taxon>Bacteria</taxon>
        <taxon>Pseudomonadati</taxon>
        <taxon>Pseudomonadota</taxon>
        <taxon>Alphaproteobacteria</taxon>
        <taxon>Sphingomonadales</taxon>
        <taxon>Sphingomonadaceae</taxon>
        <taxon>Novosphingobium</taxon>
    </lineage>
</organism>
<protein>
    <recommendedName>
        <fullName evidence="5">17 kDa surface antigen</fullName>
    </recommendedName>
</protein>
<evidence type="ECO:0008006" key="5">
    <source>
        <dbReference type="Google" id="ProtNLM"/>
    </source>
</evidence>
<feature type="transmembrane region" description="Helical" evidence="1">
    <location>
        <begin position="38"/>
        <end position="57"/>
    </location>
</feature>
<accession>A0ABT0BF69</accession>